<dbReference type="Proteomes" id="UP001321748">
    <property type="component" value="Chromosome"/>
</dbReference>
<dbReference type="PROSITE" id="PS51186">
    <property type="entry name" value="GNAT"/>
    <property type="match status" value="1"/>
</dbReference>
<evidence type="ECO:0000256" key="1">
    <source>
        <dbReference type="SAM" id="MobiDB-lite"/>
    </source>
</evidence>
<dbReference type="CDD" id="cd04301">
    <property type="entry name" value="NAT_SF"/>
    <property type="match status" value="1"/>
</dbReference>
<sequence length="254" mass="28330">MSEMQDQQTPTQQASQVTIRPMTWADVDQVVEEFNNTWSSKDSGEAQISLLNARHFVLRYLTETTNARVAELDGKFMGVALMRVQGQPLLFSQAQAELDMVDRRLSDSVLGRKNLRRITIWHGLEDGVEAQSKEADASQAELKLFVVSQAARGRGVGGKLWRDMLSQLDSKGVQRFFLHTDSACDVSYYDHIGMERVAARIAADQAESIQDGNFYDDIFIYAAPLSQQLQRWGMGANQQESASGESTESGGDKQ</sequence>
<dbReference type="Pfam" id="PF00583">
    <property type="entry name" value="Acetyltransf_1"/>
    <property type="match status" value="1"/>
</dbReference>
<gene>
    <name evidence="3" type="ORF">KIMH_03940</name>
</gene>
<dbReference type="InterPro" id="IPR016181">
    <property type="entry name" value="Acyl_CoA_acyltransferase"/>
</dbReference>
<evidence type="ECO:0000259" key="2">
    <source>
        <dbReference type="PROSITE" id="PS51186"/>
    </source>
</evidence>
<feature type="domain" description="N-acetyltransferase" evidence="2">
    <location>
        <begin position="17"/>
        <end position="221"/>
    </location>
</feature>
<organism evidence="3 4">
    <name type="scientific">Bombiscardovia apis</name>
    <dbReference type="NCBI Taxonomy" id="2932182"/>
    <lineage>
        <taxon>Bacteria</taxon>
        <taxon>Bacillati</taxon>
        <taxon>Actinomycetota</taxon>
        <taxon>Actinomycetes</taxon>
        <taxon>Bifidobacteriales</taxon>
        <taxon>Bifidobacteriaceae</taxon>
        <taxon>Bombiscardovia</taxon>
    </lineage>
</organism>
<dbReference type="EMBL" id="AP026800">
    <property type="protein sequence ID" value="BDR54283.1"/>
    <property type="molecule type" value="Genomic_DNA"/>
</dbReference>
<evidence type="ECO:0000313" key="3">
    <source>
        <dbReference type="EMBL" id="BDR54283.1"/>
    </source>
</evidence>
<dbReference type="RefSeq" id="WP_317643293.1">
    <property type="nucleotide sequence ID" value="NZ_AP026800.1"/>
</dbReference>
<evidence type="ECO:0000313" key="4">
    <source>
        <dbReference type="Proteomes" id="UP001321748"/>
    </source>
</evidence>
<accession>A0ABM8BCB4</accession>
<name>A0ABM8BCB4_9BIFI</name>
<feature type="region of interest" description="Disordered" evidence="1">
    <location>
        <begin position="232"/>
        <end position="254"/>
    </location>
</feature>
<proteinExistence type="predicted"/>
<dbReference type="InterPro" id="IPR000182">
    <property type="entry name" value="GNAT_dom"/>
</dbReference>
<dbReference type="SUPFAM" id="SSF55729">
    <property type="entry name" value="Acyl-CoA N-acyltransferases (Nat)"/>
    <property type="match status" value="1"/>
</dbReference>
<dbReference type="Gene3D" id="3.40.630.30">
    <property type="match status" value="1"/>
</dbReference>
<protein>
    <recommendedName>
        <fullName evidence="2">N-acetyltransferase domain-containing protein</fullName>
    </recommendedName>
</protein>
<feature type="compositionally biased region" description="Low complexity" evidence="1">
    <location>
        <begin position="240"/>
        <end position="254"/>
    </location>
</feature>
<reference evidence="3 4" key="1">
    <citation type="journal article" date="2023" name="Microbiol. Spectr.">
        <title>Symbiosis of Carpenter Bees with Uncharacterized Lactic Acid Bacteria Showing NAD Auxotrophy.</title>
        <authorList>
            <person name="Kawasaki S."/>
            <person name="Ozawa K."/>
            <person name="Mori T."/>
            <person name="Yamamoto A."/>
            <person name="Ito M."/>
            <person name="Ohkuma M."/>
            <person name="Sakamoto M."/>
            <person name="Matsutani M."/>
        </authorList>
    </citation>
    <scope>NUCLEOTIDE SEQUENCE [LARGE SCALE GENOMIC DNA]</scope>
    <source>
        <strain evidence="3 4">KimH</strain>
    </source>
</reference>
<keyword evidence="4" id="KW-1185">Reference proteome</keyword>